<feature type="transmembrane region" description="Helical" evidence="1">
    <location>
        <begin position="526"/>
        <end position="549"/>
    </location>
</feature>
<dbReference type="PANTHER" id="PTHR37576:SF2">
    <property type="entry name" value="DEFECT AT LOW TEMPERATURE PROTEIN 1"/>
    <property type="match status" value="1"/>
</dbReference>
<dbReference type="Proteomes" id="UP000660729">
    <property type="component" value="Unassembled WGS sequence"/>
</dbReference>
<keyword evidence="1" id="KW-0472">Membrane</keyword>
<proteinExistence type="predicted"/>
<accession>A0A8H6RLC3</accession>
<feature type="transmembrane region" description="Helical" evidence="1">
    <location>
        <begin position="185"/>
        <end position="204"/>
    </location>
</feature>
<comment type="caution">
    <text evidence="2">The sequence shown here is derived from an EMBL/GenBank/DDBJ whole genome shotgun (WGS) entry which is preliminary data.</text>
</comment>
<dbReference type="OrthoDB" id="5357734at2759"/>
<reference evidence="2" key="1">
    <citation type="submission" date="2020-04" db="EMBL/GenBank/DDBJ databases">
        <title>Draft genome resource of the tomato pathogen Pseudocercospora fuligena.</title>
        <authorList>
            <person name="Zaccaron A."/>
        </authorList>
    </citation>
    <scope>NUCLEOTIDE SEQUENCE</scope>
    <source>
        <strain evidence="2">PF001</strain>
    </source>
</reference>
<keyword evidence="3" id="KW-1185">Reference proteome</keyword>
<feature type="transmembrane region" description="Helical" evidence="1">
    <location>
        <begin position="141"/>
        <end position="164"/>
    </location>
</feature>
<dbReference type="AlphaFoldDB" id="A0A8H6RLC3"/>
<evidence type="ECO:0000313" key="2">
    <source>
        <dbReference type="EMBL" id="KAF7193218.1"/>
    </source>
</evidence>
<protein>
    <submittedName>
        <fullName evidence="2">Uncharacterized protein</fullName>
    </submittedName>
</protein>
<evidence type="ECO:0000256" key="1">
    <source>
        <dbReference type="SAM" id="Phobius"/>
    </source>
</evidence>
<keyword evidence="1" id="KW-0812">Transmembrane</keyword>
<feature type="transmembrane region" description="Helical" evidence="1">
    <location>
        <begin position="99"/>
        <end position="121"/>
    </location>
</feature>
<keyword evidence="1" id="KW-1133">Transmembrane helix</keyword>
<sequence length="638" mass="69493">MLQRHCQVVKAKVSWRGRMSLYGRPWAPGENVMEHEDVTTALQAPARTTTTISTPQEKKPGIITLVRNLTSNTSFSIPASARSGAQPTWEPTFLRPLPLIGIGALLASVCCLFASLGILIASDGQATEKWHPWSPSVFLAISSAFVNRATQFALVQAIPIAWWYKAYNGATLRFFRAMKNARHEWGMAIAMTFCTLVVIDGPFLQKSSSVVAKQQTRPVKLNFPITPEMPSGFSGVYDHIGIATSDEAAPAISSYTYNSSIVANITGCSERATCRTQVRGPGLVIQNCSSETWPLDRNTLLHNRTATWGPGGEKRVAPMPLFNTQFEETSVRKNNFTGPEELELRVGIANYTNCSGSYVQKYCSLISAILEYDVMVTSTNVVSFASPANTAKLISLANNTFINSSITSDIPLTFSALGAFMDGQISANVTMKPSSRPGQELLISASESFNNFATRYSTGEALCEGGFTDPTDDILADMNNLMFRAGILAAQKSNSSSRIDPGLTINQTLTATETLTLNVFHTDLRWFAGAAIFEILAILTIFPIFWGWWKLGVKHTMSPLEILKAGEAPLLKEANSGAGSRGVVEVMGDLRVRFGVREDVTGVVDGEGRVKREEVRRRLVLGESESVGRPGRGEGFDE</sequence>
<organism evidence="2 3">
    <name type="scientific">Pseudocercospora fuligena</name>
    <dbReference type="NCBI Taxonomy" id="685502"/>
    <lineage>
        <taxon>Eukaryota</taxon>
        <taxon>Fungi</taxon>
        <taxon>Dikarya</taxon>
        <taxon>Ascomycota</taxon>
        <taxon>Pezizomycotina</taxon>
        <taxon>Dothideomycetes</taxon>
        <taxon>Dothideomycetidae</taxon>
        <taxon>Mycosphaerellales</taxon>
        <taxon>Mycosphaerellaceae</taxon>
        <taxon>Pseudocercospora</taxon>
    </lineage>
</organism>
<dbReference type="Pfam" id="PF11374">
    <property type="entry name" value="DUF3176"/>
    <property type="match status" value="1"/>
</dbReference>
<name>A0A8H6RLC3_9PEZI</name>
<evidence type="ECO:0000313" key="3">
    <source>
        <dbReference type="Proteomes" id="UP000660729"/>
    </source>
</evidence>
<dbReference type="InterPro" id="IPR021514">
    <property type="entry name" value="DUF3176"/>
</dbReference>
<dbReference type="PANTHER" id="PTHR37576">
    <property type="entry name" value="DEFECT AT LOW TEMPERATURE PROTEIN 1"/>
    <property type="match status" value="1"/>
</dbReference>
<dbReference type="EMBL" id="JABCIY010000091">
    <property type="protein sequence ID" value="KAF7193218.1"/>
    <property type="molecule type" value="Genomic_DNA"/>
</dbReference>
<gene>
    <name evidence="2" type="ORF">HII31_05444</name>
</gene>